<dbReference type="Gene3D" id="3.40.50.10350">
    <property type="entry name" value="Glycerate kinase, domain 1"/>
    <property type="match status" value="1"/>
</dbReference>
<evidence type="ECO:0000313" key="6">
    <source>
        <dbReference type="Proteomes" id="UP000182015"/>
    </source>
</evidence>
<evidence type="ECO:0000256" key="3">
    <source>
        <dbReference type="ARBA" id="ARBA00022777"/>
    </source>
</evidence>
<evidence type="ECO:0000256" key="1">
    <source>
        <dbReference type="ARBA" id="ARBA00006284"/>
    </source>
</evidence>
<dbReference type="InterPro" id="IPR018193">
    <property type="entry name" value="Glyc_kinase_flavodox-like_fold"/>
</dbReference>
<keyword evidence="6" id="KW-1185">Reference proteome</keyword>
<dbReference type="OrthoDB" id="9774290at2"/>
<keyword evidence="2 4" id="KW-0808">Transferase</keyword>
<name>A0A1L8MLS1_9STRE</name>
<dbReference type="GO" id="GO:0031388">
    <property type="term" value="P:organic acid phosphorylation"/>
    <property type="evidence" value="ECO:0007669"/>
    <property type="project" value="UniProtKB-UniRule"/>
</dbReference>
<dbReference type="Proteomes" id="UP000182015">
    <property type="component" value="Unassembled WGS sequence"/>
</dbReference>
<gene>
    <name evidence="5" type="ORF">A9Q68_06755</name>
</gene>
<dbReference type="GO" id="GO:0008887">
    <property type="term" value="F:glycerate kinase activity"/>
    <property type="evidence" value="ECO:0007669"/>
    <property type="project" value="UniProtKB-UniRule"/>
</dbReference>
<dbReference type="SUPFAM" id="SSF110738">
    <property type="entry name" value="Glycerate kinase I"/>
    <property type="match status" value="1"/>
</dbReference>
<dbReference type="InterPro" id="IPR036129">
    <property type="entry name" value="Glycerate_kinase_sf"/>
</dbReference>
<dbReference type="Gene3D" id="3.90.1510.10">
    <property type="entry name" value="Glycerate kinase, domain 2"/>
    <property type="match status" value="1"/>
</dbReference>
<evidence type="ECO:0000256" key="4">
    <source>
        <dbReference type="PIRNR" id="PIRNR006078"/>
    </source>
</evidence>
<organism evidence="5 6">
    <name type="scientific">Streptococcus bovimastitidis</name>
    <dbReference type="NCBI Taxonomy" id="1856638"/>
    <lineage>
        <taxon>Bacteria</taxon>
        <taxon>Bacillati</taxon>
        <taxon>Bacillota</taxon>
        <taxon>Bacilli</taxon>
        <taxon>Lactobacillales</taxon>
        <taxon>Streptococcaceae</taxon>
        <taxon>Streptococcus</taxon>
    </lineage>
</organism>
<dbReference type="PIRSF" id="PIRSF006078">
    <property type="entry name" value="GlxK"/>
    <property type="match status" value="1"/>
</dbReference>
<dbReference type="InterPro" id="IPR004381">
    <property type="entry name" value="Glycerate_kinase"/>
</dbReference>
<protein>
    <submittedName>
        <fullName evidence="5">Glycerate kinase</fullName>
    </submittedName>
</protein>
<dbReference type="RefSeq" id="WP_071793937.1">
    <property type="nucleotide sequence ID" value="NZ_LZDD01000002.1"/>
</dbReference>
<comment type="similarity">
    <text evidence="1 4">Belongs to the glycerate kinase type-1 family.</text>
</comment>
<dbReference type="STRING" id="1856638.A9Q68_06755"/>
<evidence type="ECO:0000313" key="5">
    <source>
        <dbReference type="EMBL" id="OJF71681.1"/>
    </source>
</evidence>
<dbReference type="PANTHER" id="PTHR21599:SF0">
    <property type="entry name" value="GLYCERATE KINASE"/>
    <property type="match status" value="1"/>
</dbReference>
<keyword evidence="3 4" id="KW-0418">Kinase</keyword>
<reference evidence="6" key="1">
    <citation type="submission" date="2016-06" db="EMBL/GenBank/DDBJ databases">
        <authorList>
            <person name="de Vries S.P.W."/>
            <person name="Hadjirin N.F."/>
            <person name="Lay E.M."/>
            <person name="Zadoks R.N."/>
            <person name="Peacock S.J."/>
            <person name="Parkhill J."/>
            <person name="Grant A.J."/>
            <person name="Mcdougall S."/>
            <person name="Holmes M.A."/>
        </authorList>
    </citation>
    <scope>NUCLEOTIDE SEQUENCE [LARGE SCALE GENOMIC DNA]</scope>
    <source>
        <strain evidence="6">NZ1587</strain>
    </source>
</reference>
<accession>A0A1L8MLS1</accession>
<evidence type="ECO:0000256" key="2">
    <source>
        <dbReference type="ARBA" id="ARBA00022679"/>
    </source>
</evidence>
<dbReference type="EMBL" id="LZDD01000002">
    <property type="protein sequence ID" value="OJF71681.1"/>
    <property type="molecule type" value="Genomic_DNA"/>
</dbReference>
<sequence length="352" mass="36961">MHFTIAIDSFKGSATSSQLNAAVEAGILAVMPEARVTKVAIADGGEGTIAALAENLDGEFIEVETLDLLKRPIMAKYLKVGNMAFIESAEVVGLDKIVPTSETYRQATSFGLGALILDAIDRNCQKIYLTLGGTGTSDGGYGLLESLNFSLTGDSFQLPSHVELIGLTDVTNPYYGLQGYAAVFGAQKGGSPQDIADSDAWARSFAKMVSTQRGLDLQSISGTGAAGGLGAAIRILGGRLEAGFPSIADLIGLEEQIKVSDIVITGEGQLDMQSKSGKVPVGVARMAQKHGKPVIALCGSISPKFTNTSDYFTGVFAIQRQVLTLAAAMETERTLDNVKKVMENIIALMALD</sequence>
<dbReference type="Pfam" id="PF02595">
    <property type="entry name" value="Gly_kinase"/>
    <property type="match status" value="2"/>
</dbReference>
<comment type="caution">
    <text evidence="5">The sequence shown here is derived from an EMBL/GenBank/DDBJ whole genome shotgun (WGS) entry which is preliminary data.</text>
</comment>
<dbReference type="InterPro" id="IPR018197">
    <property type="entry name" value="Glycerate_kinase_RE-like"/>
</dbReference>
<dbReference type="AlphaFoldDB" id="A0A1L8MLS1"/>
<dbReference type="PANTHER" id="PTHR21599">
    <property type="entry name" value="GLYCERATE KINASE"/>
    <property type="match status" value="1"/>
</dbReference>
<proteinExistence type="inferred from homology"/>